<protein>
    <submittedName>
        <fullName evidence="2">Uncharacterized protein</fullName>
    </submittedName>
</protein>
<feature type="transmembrane region" description="Helical" evidence="1">
    <location>
        <begin position="84"/>
        <end position="107"/>
    </location>
</feature>
<dbReference type="EMBL" id="CP053881">
    <property type="protein sequence ID" value="QWL63614.1"/>
    <property type="molecule type" value="Genomic_DNA"/>
</dbReference>
<accession>A0ABD7ERF4</accession>
<proteinExistence type="predicted"/>
<dbReference type="RefSeq" id="WP_104014220.1">
    <property type="nucleotide sequence ID" value="NZ_AP024466.1"/>
</dbReference>
<evidence type="ECO:0000256" key="1">
    <source>
        <dbReference type="SAM" id="Phobius"/>
    </source>
</evidence>
<reference evidence="2 3" key="1">
    <citation type="journal article" date="2021" name="Front. Microbiol.">
        <title>Prevalence and Genetic Analysis of Chromosomal mcr-3/7 in Aeromonas From U.S. Animal-Derived Samples.</title>
        <authorList>
            <person name="Wang Y."/>
            <person name="Hou N."/>
            <person name="Rasooly R."/>
            <person name="Gu Y."/>
            <person name="He X."/>
        </authorList>
    </citation>
    <scope>NUCLEOTIDE SEQUENCE [LARGE SCALE GENOMIC DNA]</scope>
    <source>
        <strain evidence="2 3">4608</strain>
    </source>
</reference>
<name>A0ABD7ERF4_AERJA</name>
<gene>
    <name evidence="2" type="ORF">HQ399_15795</name>
</gene>
<sequence>MKDDKITNLRAPMVTANGIILGFLLNYMATWVRGDVEHVGSAWQAYLIGMCVFSGTVSMIFVLFRILSVRQDDDALTYYRHTLYLFIFGISIAFFGVFFDMFMTFMVE</sequence>
<dbReference type="Proteomes" id="UP000679312">
    <property type="component" value="Chromosome"/>
</dbReference>
<dbReference type="AlphaFoldDB" id="A0ABD7ERF4"/>
<evidence type="ECO:0000313" key="2">
    <source>
        <dbReference type="EMBL" id="QWL63614.1"/>
    </source>
</evidence>
<feature type="transmembrane region" description="Helical" evidence="1">
    <location>
        <begin position="12"/>
        <end position="31"/>
    </location>
</feature>
<evidence type="ECO:0000313" key="3">
    <source>
        <dbReference type="Proteomes" id="UP000679312"/>
    </source>
</evidence>
<keyword evidence="1" id="KW-0472">Membrane</keyword>
<organism evidence="2 3">
    <name type="scientific">Aeromonas jandaei</name>
    <dbReference type="NCBI Taxonomy" id="650"/>
    <lineage>
        <taxon>Bacteria</taxon>
        <taxon>Pseudomonadati</taxon>
        <taxon>Pseudomonadota</taxon>
        <taxon>Gammaproteobacteria</taxon>
        <taxon>Aeromonadales</taxon>
        <taxon>Aeromonadaceae</taxon>
        <taxon>Aeromonas</taxon>
    </lineage>
</organism>
<keyword evidence="1" id="KW-1133">Transmembrane helix</keyword>
<feature type="transmembrane region" description="Helical" evidence="1">
    <location>
        <begin position="43"/>
        <end position="64"/>
    </location>
</feature>
<keyword evidence="1" id="KW-0812">Transmembrane</keyword>